<name>A0AAV7E848_ARIFI</name>
<evidence type="ECO:0000313" key="2">
    <source>
        <dbReference type="EMBL" id="KAG9445012.1"/>
    </source>
</evidence>
<proteinExistence type="predicted"/>
<evidence type="ECO:0000313" key="3">
    <source>
        <dbReference type="Proteomes" id="UP000825729"/>
    </source>
</evidence>
<dbReference type="PANTHER" id="PTHR13382:SF16">
    <property type="entry name" value="F-BOX PROTEIN SKIP28"/>
    <property type="match status" value="1"/>
</dbReference>
<dbReference type="GO" id="GO:0005737">
    <property type="term" value="C:cytoplasm"/>
    <property type="evidence" value="ECO:0007669"/>
    <property type="project" value="TreeGrafter"/>
</dbReference>
<organism evidence="2 3">
    <name type="scientific">Aristolochia fimbriata</name>
    <name type="common">White veined hardy Dutchman's pipe vine</name>
    <dbReference type="NCBI Taxonomy" id="158543"/>
    <lineage>
        <taxon>Eukaryota</taxon>
        <taxon>Viridiplantae</taxon>
        <taxon>Streptophyta</taxon>
        <taxon>Embryophyta</taxon>
        <taxon>Tracheophyta</taxon>
        <taxon>Spermatophyta</taxon>
        <taxon>Magnoliopsida</taxon>
        <taxon>Magnoliidae</taxon>
        <taxon>Piperales</taxon>
        <taxon>Aristolochiaceae</taxon>
        <taxon>Aristolochia</taxon>
    </lineage>
</organism>
<dbReference type="EMBL" id="JAINDJ010000006">
    <property type="protein sequence ID" value="KAG9445012.1"/>
    <property type="molecule type" value="Genomic_DNA"/>
</dbReference>
<dbReference type="SUPFAM" id="SSF81383">
    <property type="entry name" value="F-box domain"/>
    <property type="match status" value="1"/>
</dbReference>
<sequence length="324" mass="36305">MEETPEKAHQGPSANFQTSSSSSASSSSSHDQIYRFSGSHEALLYSLPYLYLNELVAVQRVCKSLRQAVDENDFIWQKVKIDVPLSRKLTDDRLLRVTSRARGNLRSLVLIDCEQISDAGLRRVVDDNPNITTLLVPGCIGLTPSGIVDMVERLPKLERIAVHGVVNMKEHLKVLNSLLQNNNNPRYPILYYTGRRQSHSALIPSGSPIDVQICPKCKDARLVFDCTRESCNEKLMKEKQLPCRGCYWCLSRCQQCGGCVDFYDESQDLMACPHTLCSNCWPGVPKCVMCNRGSCCISVRDDDPAGFTCEGCFLSQEKWLEIGD</sequence>
<reference evidence="2 3" key="1">
    <citation type="submission" date="2021-07" db="EMBL/GenBank/DDBJ databases">
        <title>The Aristolochia fimbriata genome: insights into angiosperm evolution, floral development and chemical biosynthesis.</title>
        <authorList>
            <person name="Jiao Y."/>
        </authorList>
    </citation>
    <scope>NUCLEOTIDE SEQUENCE [LARGE SCALE GENOMIC DNA]</scope>
    <source>
        <strain evidence="2">IBCAS-2021</strain>
        <tissue evidence="2">Leaf</tissue>
    </source>
</reference>
<dbReference type="Proteomes" id="UP000825729">
    <property type="component" value="Unassembled WGS sequence"/>
</dbReference>
<evidence type="ECO:0000256" key="1">
    <source>
        <dbReference type="SAM" id="MobiDB-lite"/>
    </source>
</evidence>
<accession>A0AAV7E848</accession>
<feature type="region of interest" description="Disordered" evidence="1">
    <location>
        <begin position="1"/>
        <end position="26"/>
    </location>
</feature>
<dbReference type="AlphaFoldDB" id="A0AAV7E848"/>
<dbReference type="InterPro" id="IPR036047">
    <property type="entry name" value="F-box-like_dom_sf"/>
</dbReference>
<dbReference type="SUPFAM" id="SSF52047">
    <property type="entry name" value="RNI-like"/>
    <property type="match status" value="1"/>
</dbReference>
<dbReference type="PANTHER" id="PTHR13382">
    <property type="entry name" value="MITOCHONDRIAL ATP SYNTHASE COUPLING FACTOR B"/>
    <property type="match status" value="1"/>
</dbReference>
<comment type="caution">
    <text evidence="2">The sequence shown here is derived from an EMBL/GenBank/DDBJ whole genome shotgun (WGS) entry which is preliminary data.</text>
</comment>
<protein>
    <recommendedName>
        <fullName evidence="4">F-box domain-containing protein</fullName>
    </recommendedName>
</protein>
<gene>
    <name evidence="2" type="ORF">H6P81_016352</name>
</gene>
<keyword evidence="3" id="KW-1185">Reference proteome</keyword>
<dbReference type="InterPro" id="IPR032675">
    <property type="entry name" value="LRR_dom_sf"/>
</dbReference>
<dbReference type="Gene3D" id="3.80.10.10">
    <property type="entry name" value="Ribonuclease Inhibitor"/>
    <property type="match status" value="1"/>
</dbReference>
<dbReference type="InterPro" id="IPR050648">
    <property type="entry name" value="F-box_LRR-repeat"/>
</dbReference>
<evidence type="ECO:0008006" key="4">
    <source>
        <dbReference type="Google" id="ProtNLM"/>
    </source>
</evidence>